<accession>A0A0E9UCJ5</accession>
<dbReference type="AlphaFoldDB" id="A0A0E9UCJ5"/>
<name>A0A0E9UCJ5_ANGAN</name>
<dbReference type="EMBL" id="GBXM01044973">
    <property type="protein sequence ID" value="JAH63604.1"/>
    <property type="molecule type" value="Transcribed_RNA"/>
</dbReference>
<reference evidence="1" key="2">
    <citation type="journal article" date="2015" name="Fish Shellfish Immunol.">
        <title>Early steps in the European eel (Anguilla anguilla)-Vibrio vulnificus interaction in the gills: Role of the RtxA13 toxin.</title>
        <authorList>
            <person name="Callol A."/>
            <person name="Pajuelo D."/>
            <person name="Ebbesson L."/>
            <person name="Teles M."/>
            <person name="MacKenzie S."/>
            <person name="Amaro C."/>
        </authorList>
    </citation>
    <scope>NUCLEOTIDE SEQUENCE</scope>
</reference>
<proteinExistence type="predicted"/>
<organism evidence="1">
    <name type="scientific">Anguilla anguilla</name>
    <name type="common">European freshwater eel</name>
    <name type="synonym">Muraena anguilla</name>
    <dbReference type="NCBI Taxonomy" id="7936"/>
    <lineage>
        <taxon>Eukaryota</taxon>
        <taxon>Metazoa</taxon>
        <taxon>Chordata</taxon>
        <taxon>Craniata</taxon>
        <taxon>Vertebrata</taxon>
        <taxon>Euteleostomi</taxon>
        <taxon>Actinopterygii</taxon>
        <taxon>Neopterygii</taxon>
        <taxon>Teleostei</taxon>
        <taxon>Anguilliformes</taxon>
        <taxon>Anguillidae</taxon>
        <taxon>Anguilla</taxon>
    </lineage>
</organism>
<protein>
    <submittedName>
        <fullName evidence="1">Uncharacterized protein</fullName>
    </submittedName>
</protein>
<reference evidence="1" key="1">
    <citation type="submission" date="2014-11" db="EMBL/GenBank/DDBJ databases">
        <authorList>
            <person name="Amaro Gonzalez C."/>
        </authorList>
    </citation>
    <scope>NUCLEOTIDE SEQUENCE</scope>
</reference>
<sequence>MRVHAFSSCPYFAHEGQQHEKETGTVDLHSGMRSSGLLCFVVPRQQGQSVR</sequence>
<evidence type="ECO:0000313" key="1">
    <source>
        <dbReference type="EMBL" id="JAH63604.1"/>
    </source>
</evidence>